<evidence type="ECO:0000256" key="7">
    <source>
        <dbReference type="ARBA" id="ARBA00022946"/>
    </source>
</evidence>
<evidence type="ECO:0000256" key="9">
    <source>
        <dbReference type="ARBA" id="ARBA00023136"/>
    </source>
</evidence>
<dbReference type="InterPro" id="IPR021825">
    <property type="entry name" value="RETICULATA-related"/>
</dbReference>
<comment type="subcellular location">
    <subcellularLocation>
        <location evidence="1">Membrane</location>
        <topology evidence="1">Multi-pass membrane protein</topology>
    </subcellularLocation>
    <subcellularLocation>
        <location evidence="2">Plastid</location>
        <location evidence="2">Chloroplast</location>
    </subcellularLocation>
</comment>
<comment type="similarity">
    <text evidence="3">Belongs to the RETICULATA family.</text>
</comment>
<keyword evidence="6 11" id="KW-0812">Transmembrane</keyword>
<dbReference type="PANTHER" id="PTHR31620:SF15">
    <property type="entry name" value="PROTEIN RETICULATA-RELATED 2, CHLOROPLASTIC-RELATED"/>
    <property type="match status" value="1"/>
</dbReference>
<evidence type="ECO:0000313" key="12">
    <source>
        <dbReference type="EMBL" id="KAK4528546.1"/>
    </source>
</evidence>
<evidence type="ECO:0000256" key="8">
    <source>
        <dbReference type="ARBA" id="ARBA00022989"/>
    </source>
</evidence>
<protein>
    <submittedName>
        <fullName evidence="12">Uncharacterized protein</fullName>
    </submittedName>
</protein>
<comment type="caution">
    <text evidence="12">The sequence shown here is derived from an EMBL/GenBank/DDBJ whole genome shotgun (WGS) entry which is preliminary data.</text>
</comment>
<keyword evidence="8 11" id="KW-1133">Transmembrane helix</keyword>
<evidence type="ECO:0000256" key="5">
    <source>
        <dbReference type="ARBA" id="ARBA00022640"/>
    </source>
</evidence>
<gene>
    <name evidence="12" type="ORF">GAYE_SCF59G6490</name>
</gene>
<evidence type="ECO:0000256" key="4">
    <source>
        <dbReference type="ARBA" id="ARBA00022528"/>
    </source>
</evidence>
<accession>A0AAV9IN80</accession>
<feature type="transmembrane region" description="Helical" evidence="11">
    <location>
        <begin position="264"/>
        <end position="285"/>
    </location>
</feature>
<evidence type="ECO:0000256" key="2">
    <source>
        <dbReference type="ARBA" id="ARBA00004229"/>
    </source>
</evidence>
<organism evidence="12 13">
    <name type="scientific">Galdieria yellowstonensis</name>
    <dbReference type="NCBI Taxonomy" id="3028027"/>
    <lineage>
        <taxon>Eukaryota</taxon>
        <taxon>Rhodophyta</taxon>
        <taxon>Bangiophyceae</taxon>
        <taxon>Galdieriales</taxon>
        <taxon>Galdieriaceae</taxon>
        <taxon>Galdieria</taxon>
    </lineage>
</organism>
<keyword evidence="4" id="KW-0150">Chloroplast</keyword>
<dbReference type="GO" id="GO:0016020">
    <property type="term" value="C:membrane"/>
    <property type="evidence" value="ECO:0007669"/>
    <property type="project" value="UniProtKB-SubCell"/>
</dbReference>
<dbReference type="Pfam" id="PF11891">
    <property type="entry name" value="RETICULATA-like"/>
    <property type="match status" value="1"/>
</dbReference>
<evidence type="ECO:0000256" key="1">
    <source>
        <dbReference type="ARBA" id="ARBA00004141"/>
    </source>
</evidence>
<dbReference type="GO" id="GO:0009507">
    <property type="term" value="C:chloroplast"/>
    <property type="evidence" value="ECO:0007669"/>
    <property type="project" value="UniProtKB-SubCell"/>
</dbReference>
<evidence type="ECO:0000313" key="13">
    <source>
        <dbReference type="Proteomes" id="UP001300502"/>
    </source>
</evidence>
<reference evidence="12 13" key="1">
    <citation type="submission" date="2022-07" db="EMBL/GenBank/DDBJ databases">
        <title>Genome-wide signatures of adaptation to extreme environments.</title>
        <authorList>
            <person name="Cho C.H."/>
            <person name="Yoon H.S."/>
        </authorList>
    </citation>
    <scope>NUCLEOTIDE SEQUENCE [LARGE SCALE GENOMIC DNA]</scope>
    <source>
        <strain evidence="12 13">108.79 E11</strain>
    </source>
</reference>
<proteinExistence type="inferred from homology"/>
<sequence length="374" mass="42011">MFFVHSAAVSQLFKAVDSKVSTKVSVDGKHKKYSVYPRRTFIITMCKEQPNRKKRDSSGVPDRPSKSSSSNIYSTGDIYGGNNNFGSNSQDFEGDSNHVNEIPLPVIKLLQKYNLSLSSFPEDIISALKSNELSPLQLEKIALIGTNSLYGFLCQKVPGLWPRLVGNPRFEFSMLVEVLIGVTTKSLSEIRKRGKSFRKEFDFYLSDISLEIVGDIALVWLLSPVFTSRGSLQKTRLLALPKHFLEPGAYLWWQRMLAFCFKSFQFALVGFFASVVGHGITTGLVEMRKRRNPASVSDVHLAPVFSNSIQWGMFMAISSNSRYQLVNGIEAQVIDRILEKTSLVASICCFLLRCLNSYVGGLHWIQWARHSGIQ</sequence>
<keyword evidence="5" id="KW-0934">Plastid</keyword>
<dbReference type="EMBL" id="JANCYU010000065">
    <property type="protein sequence ID" value="KAK4528546.1"/>
    <property type="molecule type" value="Genomic_DNA"/>
</dbReference>
<evidence type="ECO:0000256" key="6">
    <source>
        <dbReference type="ARBA" id="ARBA00022692"/>
    </source>
</evidence>
<keyword evidence="7" id="KW-0809">Transit peptide</keyword>
<evidence type="ECO:0000256" key="11">
    <source>
        <dbReference type="SAM" id="Phobius"/>
    </source>
</evidence>
<name>A0AAV9IN80_9RHOD</name>
<evidence type="ECO:0000256" key="10">
    <source>
        <dbReference type="SAM" id="MobiDB-lite"/>
    </source>
</evidence>
<keyword evidence="9 11" id="KW-0472">Membrane</keyword>
<dbReference type="PANTHER" id="PTHR31620">
    <property type="entry name" value="PROTEIN RETICULATA-RELATED 2, CHLOROPLASTIC-RELATED"/>
    <property type="match status" value="1"/>
</dbReference>
<dbReference type="AlphaFoldDB" id="A0AAV9IN80"/>
<feature type="region of interest" description="Disordered" evidence="10">
    <location>
        <begin position="47"/>
        <end position="74"/>
    </location>
</feature>
<keyword evidence="13" id="KW-1185">Reference proteome</keyword>
<dbReference type="Proteomes" id="UP001300502">
    <property type="component" value="Unassembled WGS sequence"/>
</dbReference>
<evidence type="ECO:0000256" key="3">
    <source>
        <dbReference type="ARBA" id="ARBA00010793"/>
    </source>
</evidence>